<dbReference type="EMBL" id="JBEUSY010000084">
    <property type="protein sequence ID" value="KAL1245609.1"/>
    <property type="molecule type" value="Genomic_DNA"/>
</dbReference>
<proteinExistence type="predicted"/>
<reference evidence="2" key="1">
    <citation type="submission" date="2024-06" db="EMBL/GenBank/DDBJ databases">
        <authorList>
            <person name="Korhonen P.K."/>
            <person name="La Rosa G."/>
            <person name="Gomez-Morales M.A."/>
            <person name="Tosini F."/>
            <person name="Sumanam S."/>
            <person name="Young N.D."/>
            <person name="Chang B.C."/>
            <person name="Gasser R.B."/>
        </authorList>
    </citation>
    <scope>NUCLEOTIDE SEQUENCE</scope>
    <source>
        <strain evidence="2">ISS534</strain>
    </source>
</reference>
<comment type="caution">
    <text evidence="2">The sequence shown here is derived from an EMBL/GenBank/DDBJ whole genome shotgun (WGS) entry which is preliminary data.</text>
</comment>
<name>A0ABR3L1Q6_TRISP</name>
<accession>A0ABR3L1Q6</accession>
<protein>
    <submittedName>
        <fullName evidence="2">Vitellogenin</fullName>
    </submittedName>
</protein>
<dbReference type="EMBL" id="JBEUSY010000098">
    <property type="protein sequence ID" value="KAL1245392.1"/>
    <property type="molecule type" value="Genomic_DNA"/>
</dbReference>
<organism evidence="2 3">
    <name type="scientific">Trichinella spiralis</name>
    <name type="common">Trichina worm</name>
    <dbReference type="NCBI Taxonomy" id="6334"/>
    <lineage>
        <taxon>Eukaryota</taxon>
        <taxon>Metazoa</taxon>
        <taxon>Ecdysozoa</taxon>
        <taxon>Nematoda</taxon>
        <taxon>Enoplea</taxon>
        <taxon>Dorylaimia</taxon>
        <taxon>Trichinellida</taxon>
        <taxon>Trichinellidae</taxon>
        <taxon>Trichinella</taxon>
    </lineage>
</organism>
<keyword evidence="3" id="KW-1185">Reference proteome</keyword>
<reference evidence="2 3" key="2">
    <citation type="submission" date="2024-07" db="EMBL/GenBank/DDBJ databases">
        <title>Enhanced genomic and transcriptomic resources for Trichinella pseudospiralis and T. spiralis underpin the discovery of pronounced molecular differences between stages and species.</title>
        <authorList>
            <person name="Pasi K.K."/>
            <person name="La Rosa G."/>
            <person name="Gomez-Morales M.A."/>
            <person name="Tosini F."/>
            <person name="Sumanam S."/>
            <person name="Young N.D."/>
            <person name="Chang B.C."/>
            <person name="Robin G.B."/>
        </authorList>
    </citation>
    <scope>NUCLEOTIDE SEQUENCE [LARGE SCALE GENOMIC DNA]</scope>
    <source>
        <strain evidence="2">ISS534</strain>
    </source>
</reference>
<gene>
    <name evidence="1" type="ORF">TSPI_06403</name>
    <name evidence="2" type="ORF">TSPI_08282</name>
</gene>
<evidence type="ECO:0000313" key="2">
    <source>
        <dbReference type="EMBL" id="KAL1245609.1"/>
    </source>
</evidence>
<evidence type="ECO:0000313" key="1">
    <source>
        <dbReference type="EMBL" id="KAL1245392.1"/>
    </source>
</evidence>
<sequence length="82" mass="9606">MKHKRRQSEEYPNKKTVNSRLKIYPSVLTQFQLNSQHNNTIHATAVYKRVRQTINCYTDYCARISRFPCKTIAVIPTFEGAT</sequence>
<dbReference type="Proteomes" id="UP001558632">
    <property type="component" value="Unassembled WGS sequence"/>
</dbReference>
<evidence type="ECO:0000313" key="3">
    <source>
        <dbReference type="Proteomes" id="UP001558632"/>
    </source>
</evidence>